<proteinExistence type="predicted"/>
<dbReference type="InterPro" id="IPR011712">
    <property type="entry name" value="Sig_transdc_His_kin_sub3_dim/P"/>
</dbReference>
<keyword evidence="3" id="KW-0808">Transferase</keyword>
<feature type="compositionally biased region" description="Basic residues" evidence="1">
    <location>
        <begin position="209"/>
        <end position="221"/>
    </location>
</feature>
<gene>
    <name evidence="3" type="ORF">OG913_02975</name>
</gene>
<evidence type="ECO:0000313" key="3">
    <source>
        <dbReference type="EMBL" id="WUP76004.1"/>
    </source>
</evidence>
<keyword evidence="4" id="KW-1185">Reference proteome</keyword>
<feature type="region of interest" description="Disordered" evidence="1">
    <location>
        <begin position="199"/>
        <end position="221"/>
    </location>
</feature>
<dbReference type="RefSeq" id="WP_328709702.1">
    <property type="nucleotide sequence ID" value="NZ_CP108085.1"/>
</dbReference>
<dbReference type="Gene3D" id="1.20.5.1930">
    <property type="match status" value="1"/>
</dbReference>
<evidence type="ECO:0000313" key="4">
    <source>
        <dbReference type="Proteomes" id="UP001432011"/>
    </source>
</evidence>
<protein>
    <submittedName>
        <fullName evidence="3">Histidine kinase</fullName>
    </submittedName>
</protein>
<feature type="domain" description="Signal transduction histidine kinase subgroup 3 dimerisation and phosphoacceptor" evidence="2">
    <location>
        <begin position="138"/>
        <end position="197"/>
    </location>
</feature>
<dbReference type="EMBL" id="CP108085">
    <property type="protein sequence ID" value="WUP76004.1"/>
    <property type="molecule type" value="Genomic_DNA"/>
</dbReference>
<dbReference type="GO" id="GO:0016301">
    <property type="term" value="F:kinase activity"/>
    <property type="evidence" value="ECO:0007669"/>
    <property type="project" value="UniProtKB-KW"/>
</dbReference>
<reference evidence="3" key="1">
    <citation type="submission" date="2022-10" db="EMBL/GenBank/DDBJ databases">
        <title>The complete genomes of actinobacterial strains from the NBC collection.</title>
        <authorList>
            <person name="Joergensen T.S."/>
            <person name="Alvarez Arevalo M."/>
            <person name="Sterndorff E.B."/>
            <person name="Faurdal D."/>
            <person name="Vuksanovic O."/>
            <person name="Mourched A.-S."/>
            <person name="Charusanti P."/>
            <person name="Shaw S."/>
            <person name="Blin K."/>
            <person name="Weber T."/>
        </authorList>
    </citation>
    <scope>NUCLEOTIDE SEQUENCE</scope>
    <source>
        <strain evidence="3">NBC_00254</strain>
    </source>
</reference>
<sequence>MTEYVSPELLIRSPALLHSYESRLRALASPVVQDPLVWQEWRRQTRALLKICAASVGGDATPATPEPPGPAVREVGLAAATLAWAELFQTVADHLAEAAGAAPDRERLARRVLPTLNRAILARVGSFADEVETPERIRKAIARDVHDWVGSSVSLALRRLDLYELRRDTPEGRDDLRGLRQALNDAWETVRRVMRGFGRARTTSASKARCGRSGRPSNHRG</sequence>
<accession>A0ABZ1SSS9</accession>
<organism evidence="3 4">
    <name type="scientific">Microbispora hainanensis</name>
    <dbReference type="NCBI Taxonomy" id="568844"/>
    <lineage>
        <taxon>Bacteria</taxon>
        <taxon>Bacillati</taxon>
        <taxon>Actinomycetota</taxon>
        <taxon>Actinomycetes</taxon>
        <taxon>Streptosporangiales</taxon>
        <taxon>Streptosporangiaceae</taxon>
        <taxon>Microbispora</taxon>
    </lineage>
</organism>
<dbReference type="Pfam" id="PF07730">
    <property type="entry name" value="HisKA_3"/>
    <property type="match status" value="1"/>
</dbReference>
<evidence type="ECO:0000256" key="1">
    <source>
        <dbReference type="SAM" id="MobiDB-lite"/>
    </source>
</evidence>
<keyword evidence="3" id="KW-0418">Kinase</keyword>
<evidence type="ECO:0000259" key="2">
    <source>
        <dbReference type="Pfam" id="PF07730"/>
    </source>
</evidence>
<name>A0ABZ1SSS9_9ACTN</name>
<dbReference type="Proteomes" id="UP001432011">
    <property type="component" value="Chromosome"/>
</dbReference>